<evidence type="ECO:0000256" key="1">
    <source>
        <dbReference type="SAM" id="MobiDB-lite"/>
    </source>
</evidence>
<gene>
    <name evidence="2" type="primary">tapA</name>
    <name evidence="2" type="ORF">ACFSFW_21940</name>
</gene>
<name>A0ABW4MUG6_9BACI</name>
<proteinExistence type="predicted"/>
<reference evidence="3" key="1">
    <citation type="journal article" date="2019" name="Int. J. Syst. Evol. Microbiol.">
        <title>The Global Catalogue of Microorganisms (GCM) 10K type strain sequencing project: providing services to taxonomists for standard genome sequencing and annotation.</title>
        <authorList>
            <consortium name="The Broad Institute Genomics Platform"/>
            <consortium name="The Broad Institute Genome Sequencing Center for Infectious Disease"/>
            <person name="Wu L."/>
            <person name="Ma J."/>
        </authorList>
    </citation>
    <scope>NUCLEOTIDE SEQUENCE [LARGE SCALE GENOMIC DNA]</scope>
    <source>
        <strain evidence="3">CCUG 15531</strain>
    </source>
</reference>
<dbReference type="InterPro" id="IPR013783">
    <property type="entry name" value="Ig-like_fold"/>
</dbReference>
<sequence length="376" mass="41674">MRRTRLRKFGKRGRKLALLAQIAAIWYLSFAMVSYLTTDTGAYFNDVEVIKGSLHVNWEIEDEPEYPPDDENWGNSSLKEVSQGGSCAQGIWGSFTNTGSDVNHELTKYEVYWSEADGNVKNGKVVESGVFPIPDNGEEYTIQYQPKNNGYYKFKAYHETGHANGNGNGTGPWSGTIQVTDCENAGEDNKNVTEPPKDEVSPAKITNLAGIPTTNSITLSWNHTTDSDFKQVNIYRDGKLLTSIINSSTYEDKNLESNKMYSYKITTLDVAENESLGATIQVTTIVDDNEPPNEISSLHGTRSGSSSNLSLSWKNPTEDFSFVRIYIIGQDMPIKDNFAGEKINNLDVKTKDQITLRITTVDKSGNESEGVTIGPL</sequence>
<dbReference type="InterPro" id="IPR023848">
    <property type="entry name" value="TasA"/>
</dbReference>
<comment type="caution">
    <text evidence="2">The sequence shown here is derived from an EMBL/GenBank/DDBJ whole genome shotgun (WGS) entry which is preliminary data.</text>
</comment>
<evidence type="ECO:0000313" key="3">
    <source>
        <dbReference type="Proteomes" id="UP001597227"/>
    </source>
</evidence>
<accession>A0ABW4MUG6</accession>
<feature type="compositionally biased region" description="Low complexity" evidence="1">
    <location>
        <begin position="296"/>
        <end position="310"/>
    </location>
</feature>
<dbReference type="SUPFAM" id="SSF49265">
    <property type="entry name" value="Fibronectin type III"/>
    <property type="match status" value="1"/>
</dbReference>
<protein>
    <submittedName>
        <fullName evidence="2">Amyloid fiber anchoring/assembly protein TapA</fullName>
    </submittedName>
</protein>
<dbReference type="Proteomes" id="UP001597227">
    <property type="component" value="Unassembled WGS sequence"/>
</dbReference>
<dbReference type="InterPro" id="IPR036116">
    <property type="entry name" value="FN3_sf"/>
</dbReference>
<keyword evidence="3" id="KW-1185">Reference proteome</keyword>
<dbReference type="EMBL" id="JBHUEK010000031">
    <property type="protein sequence ID" value="MFD1781324.1"/>
    <property type="molecule type" value="Genomic_DNA"/>
</dbReference>
<evidence type="ECO:0000313" key="2">
    <source>
        <dbReference type="EMBL" id="MFD1781324.1"/>
    </source>
</evidence>
<dbReference type="Gene3D" id="2.60.40.10">
    <property type="entry name" value="Immunoglobulins"/>
    <property type="match status" value="1"/>
</dbReference>
<dbReference type="RefSeq" id="WP_388041370.1">
    <property type="nucleotide sequence ID" value="NZ_JBHUEK010000031.1"/>
</dbReference>
<organism evidence="2 3">
    <name type="scientific">Fredinandcohnia salidurans</name>
    <dbReference type="NCBI Taxonomy" id="2595041"/>
    <lineage>
        <taxon>Bacteria</taxon>
        <taxon>Bacillati</taxon>
        <taxon>Bacillota</taxon>
        <taxon>Bacilli</taxon>
        <taxon>Bacillales</taxon>
        <taxon>Bacillaceae</taxon>
        <taxon>Fredinandcohnia</taxon>
    </lineage>
</organism>
<dbReference type="NCBIfam" id="TIGR04087">
    <property type="entry name" value="YqxM_for_SipW"/>
    <property type="match status" value="1"/>
</dbReference>
<feature type="region of interest" description="Disordered" evidence="1">
    <location>
        <begin position="288"/>
        <end position="310"/>
    </location>
</feature>